<evidence type="ECO:0000313" key="2">
    <source>
        <dbReference type="EMBL" id="EKX34789.1"/>
    </source>
</evidence>
<feature type="region of interest" description="Disordered" evidence="1">
    <location>
        <begin position="67"/>
        <end position="108"/>
    </location>
</feature>
<reference evidence="3" key="3">
    <citation type="submission" date="2015-06" db="UniProtKB">
        <authorList>
            <consortium name="EnsemblProtists"/>
        </authorList>
    </citation>
    <scope>IDENTIFICATION</scope>
</reference>
<evidence type="ECO:0000256" key="1">
    <source>
        <dbReference type="SAM" id="MobiDB-lite"/>
    </source>
</evidence>
<sequence length="108" mass="12930">MAYATTVERKNKRDKFASQVSATYDVEKIEKKKKSIKKFVKLSDLPTEEQDRIINSIPNMTNAEILAYSFPNPKKKARQQQRNRRSSMMKKQQRRERRQKIKDLRARE</sequence>
<organism evidence="2">
    <name type="scientific">Guillardia theta (strain CCMP2712)</name>
    <name type="common">Cryptophyte</name>
    <dbReference type="NCBI Taxonomy" id="905079"/>
    <lineage>
        <taxon>Eukaryota</taxon>
        <taxon>Cryptophyceae</taxon>
        <taxon>Pyrenomonadales</taxon>
        <taxon>Geminigeraceae</taxon>
        <taxon>Guillardia</taxon>
    </lineage>
</organism>
<dbReference type="RefSeq" id="XP_005821769.1">
    <property type="nucleotide sequence ID" value="XM_005821712.1"/>
</dbReference>
<dbReference type="KEGG" id="gtt:GUITHDRAFT_119100"/>
<protein>
    <submittedName>
        <fullName evidence="2 3">Uncharacterized protein</fullName>
    </submittedName>
</protein>
<reference evidence="2 4" key="1">
    <citation type="journal article" date="2012" name="Nature">
        <title>Algal genomes reveal evolutionary mosaicism and the fate of nucleomorphs.</title>
        <authorList>
            <consortium name="DOE Joint Genome Institute"/>
            <person name="Curtis B.A."/>
            <person name="Tanifuji G."/>
            <person name="Burki F."/>
            <person name="Gruber A."/>
            <person name="Irimia M."/>
            <person name="Maruyama S."/>
            <person name="Arias M.C."/>
            <person name="Ball S.G."/>
            <person name="Gile G.H."/>
            <person name="Hirakawa Y."/>
            <person name="Hopkins J.F."/>
            <person name="Kuo A."/>
            <person name="Rensing S.A."/>
            <person name="Schmutz J."/>
            <person name="Symeonidi A."/>
            <person name="Elias M."/>
            <person name="Eveleigh R.J."/>
            <person name="Herman E.K."/>
            <person name="Klute M.J."/>
            <person name="Nakayama T."/>
            <person name="Obornik M."/>
            <person name="Reyes-Prieto A."/>
            <person name="Armbrust E.V."/>
            <person name="Aves S.J."/>
            <person name="Beiko R.G."/>
            <person name="Coutinho P."/>
            <person name="Dacks J.B."/>
            <person name="Durnford D.G."/>
            <person name="Fast N.M."/>
            <person name="Green B.R."/>
            <person name="Grisdale C.J."/>
            <person name="Hempel F."/>
            <person name="Henrissat B."/>
            <person name="Hoppner M.P."/>
            <person name="Ishida K."/>
            <person name="Kim E."/>
            <person name="Koreny L."/>
            <person name="Kroth P.G."/>
            <person name="Liu Y."/>
            <person name="Malik S.B."/>
            <person name="Maier U.G."/>
            <person name="McRose D."/>
            <person name="Mock T."/>
            <person name="Neilson J.A."/>
            <person name="Onodera N.T."/>
            <person name="Poole A.M."/>
            <person name="Pritham E.J."/>
            <person name="Richards T.A."/>
            <person name="Rocap G."/>
            <person name="Roy S.W."/>
            <person name="Sarai C."/>
            <person name="Schaack S."/>
            <person name="Shirato S."/>
            <person name="Slamovits C.H."/>
            <person name="Spencer D.F."/>
            <person name="Suzuki S."/>
            <person name="Worden A.Z."/>
            <person name="Zauner S."/>
            <person name="Barry K."/>
            <person name="Bell C."/>
            <person name="Bharti A.K."/>
            <person name="Crow J.A."/>
            <person name="Grimwood J."/>
            <person name="Kramer R."/>
            <person name="Lindquist E."/>
            <person name="Lucas S."/>
            <person name="Salamov A."/>
            <person name="McFadden G.I."/>
            <person name="Lane C.E."/>
            <person name="Keeling P.J."/>
            <person name="Gray M.W."/>
            <person name="Grigoriev I.V."/>
            <person name="Archibald J.M."/>
        </authorList>
    </citation>
    <scope>NUCLEOTIDE SEQUENCE</scope>
    <source>
        <strain evidence="2 4">CCMP2712</strain>
    </source>
</reference>
<accession>L1IFX4</accession>
<proteinExistence type="predicted"/>
<name>L1IFX4_GUITC</name>
<reference evidence="4" key="2">
    <citation type="submission" date="2012-11" db="EMBL/GenBank/DDBJ databases">
        <authorList>
            <person name="Kuo A."/>
            <person name="Curtis B.A."/>
            <person name="Tanifuji G."/>
            <person name="Burki F."/>
            <person name="Gruber A."/>
            <person name="Irimia M."/>
            <person name="Maruyama S."/>
            <person name="Arias M.C."/>
            <person name="Ball S.G."/>
            <person name="Gile G.H."/>
            <person name="Hirakawa Y."/>
            <person name="Hopkins J.F."/>
            <person name="Rensing S.A."/>
            <person name="Schmutz J."/>
            <person name="Symeonidi A."/>
            <person name="Elias M."/>
            <person name="Eveleigh R.J."/>
            <person name="Herman E.K."/>
            <person name="Klute M.J."/>
            <person name="Nakayama T."/>
            <person name="Obornik M."/>
            <person name="Reyes-Prieto A."/>
            <person name="Armbrust E.V."/>
            <person name="Aves S.J."/>
            <person name="Beiko R.G."/>
            <person name="Coutinho P."/>
            <person name="Dacks J.B."/>
            <person name="Durnford D.G."/>
            <person name="Fast N.M."/>
            <person name="Green B.R."/>
            <person name="Grisdale C."/>
            <person name="Hempe F."/>
            <person name="Henrissat B."/>
            <person name="Hoppner M.P."/>
            <person name="Ishida K.-I."/>
            <person name="Kim E."/>
            <person name="Koreny L."/>
            <person name="Kroth P.G."/>
            <person name="Liu Y."/>
            <person name="Malik S.-B."/>
            <person name="Maier U.G."/>
            <person name="McRose D."/>
            <person name="Mock T."/>
            <person name="Neilson J.A."/>
            <person name="Onodera N.T."/>
            <person name="Poole A.M."/>
            <person name="Pritham E.J."/>
            <person name="Richards T.A."/>
            <person name="Rocap G."/>
            <person name="Roy S.W."/>
            <person name="Sarai C."/>
            <person name="Schaack S."/>
            <person name="Shirato S."/>
            <person name="Slamovits C.H."/>
            <person name="Spencer D.F."/>
            <person name="Suzuki S."/>
            <person name="Worden A.Z."/>
            <person name="Zauner S."/>
            <person name="Barry K."/>
            <person name="Bell C."/>
            <person name="Bharti A.K."/>
            <person name="Crow J.A."/>
            <person name="Grimwood J."/>
            <person name="Kramer R."/>
            <person name="Lindquist E."/>
            <person name="Lucas S."/>
            <person name="Salamov A."/>
            <person name="McFadden G.I."/>
            <person name="Lane C.E."/>
            <person name="Keeling P.J."/>
            <person name="Gray M.W."/>
            <person name="Grigoriev I.V."/>
            <person name="Archibald J.M."/>
        </authorList>
    </citation>
    <scope>NUCLEOTIDE SEQUENCE</scope>
    <source>
        <strain evidence="4">CCMP2712</strain>
    </source>
</reference>
<evidence type="ECO:0000313" key="4">
    <source>
        <dbReference type="Proteomes" id="UP000011087"/>
    </source>
</evidence>
<keyword evidence="4" id="KW-1185">Reference proteome</keyword>
<dbReference type="AlphaFoldDB" id="L1IFX4"/>
<dbReference type="EnsemblProtists" id="EKX34789">
    <property type="protein sequence ID" value="EKX34789"/>
    <property type="gene ID" value="GUITHDRAFT_119100"/>
</dbReference>
<gene>
    <name evidence="2" type="ORF">GUITHDRAFT_119100</name>
</gene>
<dbReference type="PaxDb" id="55529-EKX34789"/>
<evidence type="ECO:0000313" key="3">
    <source>
        <dbReference type="EnsemblProtists" id="EKX34789"/>
    </source>
</evidence>
<dbReference type="Proteomes" id="UP000011087">
    <property type="component" value="Unassembled WGS sequence"/>
</dbReference>
<dbReference type="EMBL" id="JH993103">
    <property type="protein sequence ID" value="EKX34789.1"/>
    <property type="molecule type" value="Genomic_DNA"/>
</dbReference>
<dbReference type="GeneID" id="17291516"/>
<feature type="compositionally biased region" description="Basic residues" evidence="1">
    <location>
        <begin position="73"/>
        <end position="100"/>
    </location>
</feature>
<dbReference type="HOGENOM" id="CLU_2202050_0_0_1"/>